<dbReference type="InterPro" id="IPR001242">
    <property type="entry name" value="Condensation_dom"/>
</dbReference>
<dbReference type="InterPro" id="IPR020806">
    <property type="entry name" value="PKS_PP-bd"/>
</dbReference>
<evidence type="ECO:0000313" key="7">
    <source>
        <dbReference type="Proteomes" id="UP001061999"/>
    </source>
</evidence>
<dbReference type="Pfam" id="PF00550">
    <property type="entry name" value="PP-binding"/>
    <property type="match status" value="1"/>
</dbReference>
<dbReference type="CDD" id="cd05930">
    <property type="entry name" value="A_NRPS"/>
    <property type="match status" value="1"/>
</dbReference>
<dbReference type="PROSITE" id="PS50075">
    <property type="entry name" value="CARRIER"/>
    <property type="match status" value="1"/>
</dbReference>
<protein>
    <submittedName>
        <fullName evidence="6">Amino acid adenylation domain-containing protein</fullName>
    </submittedName>
</protein>
<name>A0ABT3F9Q0_9PSED</name>
<gene>
    <name evidence="6" type="ORF">OC610_15540</name>
</gene>
<evidence type="ECO:0000256" key="1">
    <source>
        <dbReference type="ARBA" id="ARBA00001957"/>
    </source>
</evidence>
<dbReference type="Gene3D" id="3.30.559.10">
    <property type="entry name" value="Chloramphenicol acetyltransferase-like domain"/>
    <property type="match status" value="1"/>
</dbReference>
<dbReference type="InterPro" id="IPR023213">
    <property type="entry name" value="CAT-like_dom_sf"/>
</dbReference>
<dbReference type="SMART" id="SM00823">
    <property type="entry name" value="PKS_PP"/>
    <property type="match status" value="1"/>
</dbReference>
<dbReference type="Proteomes" id="UP001061999">
    <property type="component" value="Unassembled WGS sequence"/>
</dbReference>
<dbReference type="Gene3D" id="3.40.50.980">
    <property type="match status" value="2"/>
</dbReference>
<evidence type="ECO:0000256" key="2">
    <source>
        <dbReference type="ARBA" id="ARBA00022450"/>
    </source>
</evidence>
<dbReference type="InterPro" id="IPR010071">
    <property type="entry name" value="AA_adenyl_dom"/>
</dbReference>
<proteinExistence type="predicted"/>
<organism evidence="6 7">
    <name type="scientific">Pseudomonas agronomica</name>
    <dbReference type="NCBI Taxonomy" id="2979328"/>
    <lineage>
        <taxon>Bacteria</taxon>
        <taxon>Pseudomonadati</taxon>
        <taxon>Pseudomonadota</taxon>
        <taxon>Gammaproteobacteria</taxon>
        <taxon>Pseudomonadales</taxon>
        <taxon>Pseudomonadaceae</taxon>
        <taxon>Pseudomonas</taxon>
    </lineage>
</organism>
<comment type="cofactor">
    <cofactor evidence="1">
        <name>pantetheine 4'-phosphate</name>
        <dbReference type="ChEBI" id="CHEBI:47942"/>
    </cofactor>
</comment>
<dbReference type="PANTHER" id="PTHR45527">
    <property type="entry name" value="NONRIBOSOMAL PEPTIDE SYNTHETASE"/>
    <property type="match status" value="1"/>
</dbReference>
<dbReference type="InterPro" id="IPR045851">
    <property type="entry name" value="AMP-bd_C_sf"/>
</dbReference>
<keyword evidence="2" id="KW-0596">Phosphopantetheine</keyword>
<keyword evidence="7" id="KW-1185">Reference proteome</keyword>
<dbReference type="InterPro" id="IPR020845">
    <property type="entry name" value="AMP-binding_CS"/>
</dbReference>
<dbReference type="InterPro" id="IPR009081">
    <property type="entry name" value="PP-bd_ACP"/>
</dbReference>
<dbReference type="Gene3D" id="3.30.559.30">
    <property type="entry name" value="Nonribosomal peptide synthetase, condensation domain"/>
    <property type="match status" value="1"/>
</dbReference>
<evidence type="ECO:0000256" key="3">
    <source>
        <dbReference type="ARBA" id="ARBA00022553"/>
    </source>
</evidence>
<dbReference type="NCBIfam" id="TIGR01733">
    <property type="entry name" value="AA-adenyl-dom"/>
    <property type="match status" value="1"/>
</dbReference>
<feature type="domain" description="Carrier" evidence="5">
    <location>
        <begin position="948"/>
        <end position="1023"/>
    </location>
</feature>
<reference evidence="6" key="1">
    <citation type="submission" date="2022-07" db="EMBL/GenBank/DDBJ databases">
        <title>Pseudomonas agronomica sp. nov.: a novel bacterium with biotechnological application in the synthesis of biofertilizers from valorized agricultural residues.</title>
        <authorList>
            <person name="Robas M."/>
            <person name="Fernandez V.M."/>
            <person name="Luna L."/>
            <person name="Provanza A."/>
            <person name="Jimenez P.A."/>
        </authorList>
    </citation>
    <scope>NUCLEOTIDE SEQUENCE</scope>
    <source>
        <strain evidence="6">SAICEU22T</strain>
    </source>
</reference>
<evidence type="ECO:0000313" key="6">
    <source>
        <dbReference type="EMBL" id="MCW1245826.1"/>
    </source>
</evidence>
<sequence length="1066" mass="115189">MNEVMMDTQDAGFALTPEQQRALEQLSGTVTCGEALRWVSVIINGDFDPQRLHGAFDTLAARQPMLLARLVKVAGFHGLRQVAQAGRFPLTINPSEQPAEEVQAQINETLGQAFVVGESAGIQAVLYRLAPRQWQLLLGIARYSADAPSMDLLLGQARQAYAGQAPEDEAPGEFAQYLEWRSEVVLDEDAATARTYWQQHLQGLQAQIDTPWLAARRAGSGTADARVSLALEPTRRDALQRLADELGQPLTTLLQGAWWLLLGRLSGSDQALVGVRHDSRGDYDYFAGAIGVFVKTLPLCVPLPATAPFSEWLGELATRLEAHRTWQEYWTPELAPDAANPAYGFAVARASFVHSDGGLKWTGSSLVQTDPLELLLTVQLDDTQQLAAIGLHYADARYSQAAASAVLEQYDVLLAAIAADAQTPLAQLNLLGRSEEQRLRAINPPMKALADHRYLPQRIADLALRTPDTIALTDAHQSLSYGQLNAQVERVALGLRGQGLGEGSIVALALPRSAELVIAMLASWRIGAAYLPLDTQWPQARQALMLEQASAAVVLTDAAHLPAWQDQPYTALALAGLSPANATLPALATKGNDIAYVLFTSGSTGVPKGVVIEHRQLLNYTAQASEALALDQCRHVAFSSTVAADLGNTALFGALFNGATLHVAGDEQMQDGALFAAFMRQRQIDCLKIVPSHLAALLDSEQATLPRTLVLGGEPIAPTLIERIARLRGDCRVFNHYGPTEATVGVMIHPLSLNGDDDCSALTQVLGNNQVYVLDAERRLAPVGVLGEVYLGGAQLCRGYLNAEADGQTFVQSPFDPAQRLYRTGDLARYRPDGGIQLQGRRDQQVKVRGFRIELAEIEAELVRVPQVGEALVLPAEQGLLAFIVASQGLPSEVLDAARAQLNARLPSVMVPQHWHLIERFPRLANGKIDRQALQQLAVATGDEEGAGPRDGLEQLLAERMAQLLGIERLGIDHDFFAAGGHSLLVIKLVAGIRKLLQCDIHPGLVFDHPTVASLATALRAQESSPGQLEKIAQARLRMEAMSPEEKARLTEQARQLQAAKAAQGS</sequence>
<dbReference type="RefSeq" id="WP_264428843.1">
    <property type="nucleotide sequence ID" value="NZ_JAOSHO010000202.1"/>
</dbReference>
<dbReference type="EMBL" id="JAOSHO010000202">
    <property type="protein sequence ID" value="MCW1245826.1"/>
    <property type="molecule type" value="Genomic_DNA"/>
</dbReference>
<evidence type="ECO:0000256" key="4">
    <source>
        <dbReference type="SAM" id="MobiDB-lite"/>
    </source>
</evidence>
<dbReference type="PANTHER" id="PTHR45527:SF1">
    <property type="entry name" value="FATTY ACID SYNTHASE"/>
    <property type="match status" value="1"/>
</dbReference>
<feature type="compositionally biased region" description="Low complexity" evidence="4">
    <location>
        <begin position="1053"/>
        <end position="1066"/>
    </location>
</feature>
<dbReference type="InterPro" id="IPR029058">
    <property type="entry name" value="AB_hydrolase_fold"/>
</dbReference>
<dbReference type="Gene3D" id="3.30.300.30">
    <property type="match status" value="1"/>
</dbReference>
<dbReference type="SUPFAM" id="SSF56801">
    <property type="entry name" value="Acetyl-CoA synthetase-like"/>
    <property type="match status" value="1"/>
</dbReference>
<dbReference type="Pfam" id="PF13193">
    <property type="entry name" value="AMP-binding_C"/>
    <property type="match status" value="1"/>
</dbReference>
<dbReference type="SUPFAM" id="SSF52777">
    <property type="entry name" value="CoA-dependent acyltransferases"/>
    <property type="match status" value="2"/>
</dbReference>
<dbReference type="PROSITE" id="PS00455">
    <property type="entry name" value="AMP_BINDING"/>
    <property type="match status" value="1"/>
</dbReference>
<dbReference type="PROSITE" id="PS00012">
    <property type="entry name" value="PHOSPHOPANTETHEINE"/>
    <property type="match status" value="1"/>
</dbReference>
<dbReference type="Gene3D" id="3.40.50.1820">
    <property type="entry name" value="alpha/beta hydrolase"/>
    <property type="match status" value="1"/>
</dbReference>
<dbReference type="InterPro" id="IPR000873">
    <property type="entry name" value="AMP-dep_synth/lig_dom"/>
</dbReference>
<dbReference type="Pfam" id="PF00668">
    <property type="entry name" value="Condensation"/>
    <property type="match status" value="1"/>
</dbReference>
<dbReference type="Pfam" id="PF00501">
    <property type="entry name" value="AMP-binding"/>
    <property type="match status" value="1"/>
</dbReference>
<dbReference type="InterPro" id="IPR036736">
    <property type="entry name" value="ACP-like_sf"/>
</dbReference>
<dbReference type="Gene3D" id="2.30.38.10">
    <property type="entry name" value="Luciferase, Domain 3"/>
    <property type="match status" value="1"/>
</dbReference>
<accession>A0ABT3F9Q0</accession>
<keyword evidence="3" id="KW-0597">Phosphoprotein</keyword>
<dbReference type="InterPro" id="IPR006162">
    <property type="entry name" value="Ppantetheine_attach_site"/>
</dbReference>
<evidence type="ECO:0000259" key="5">
    <source>
        <dbReference type="PROSITE" id="PS50075"/>
    </source>
</evidence>
<feature type="region of interest" description="Disordered" evidence="4">
    <location>
        <begin position="1042"/>
        <end position="1066"/>
    </location>
</feature>
<comment type="caution">
    <text evidence="6">The sequence shown here is derived from an EMBL/GenBank/DDBJ whole genome shotgun (WGS) entry which is preliminary data.</text>
</comment>
<dbReference type="SUPFAM" id="SSF47336">
    <property type="entry name" value="ACP-like"/>
    <property type="match status" value="1"/>
</dbReference>
<dbReference type="InterPro" id="IPR025110">
    <property type="entry name" value="AMP-bd_C"/>
</dbReference>